<dbReference type="InterPro" id="IPR002509">
    <property type="entry name" value="NODB_dom"/>
</dbReference>
<protein>
    <recommendedName>
        <fullName evidence="1">NodB homology domain-containing protein</fullName>
    </recommendedName>
</protein>
<evidence type="ECO:0000259" key="1">
    <source>
        <dbReference type="PROSITE" id="PS51677"/>
    </source>
</evidence>
<dbReference type="AlphaFoldDB" id="A0A0P6XYX3"/>
<accession>A0A0P6XYX3</accession>
<evidence type="ECO:0000313" key="2">
    <source>
        <dbReference type="EMBL" id="KPL81582.1"/>
    </source>
</evidence>
<dbReference type="Gene3D" id="3.20.20.370">
    <property type="entry name" value="Glycoside hydrolase/deacetylase"/>
    <property type="match status" value="1"/>
</dbReference>
<dbReference type="CDD" id="cd10917">
    <property type="entry name" value="CE4_NodB_like_6s_7s"/>
    <property type="match status" value="1"/>
</dbReference>
<dbReference type="PANTHER" id="PTHR10587:SF137">
    <property type="entry name" value="4-DEOXY-4-FORMAMIDO-L-ARABINOSE-PHOSPHOUNDECAPRENOL DEFORMYLASE ARND-RELATED"/>
    <property type="match status" value="1"/>
</dbReference>
<dbReference type="PATRIC" id="fig|70996.4.peg.2066"/>
<sequence length="190" mass="21007">MQPTQVRDKVVYLTFDDGPDPIWTPKILALLAQHHAQATFFVLGRNAQAYPEIIEQQRLAGHMLANHSWSHPDLTQLNQASVIQELNSTQALLGATSSNCFRPPYGKHNQQTTASADQLGLRMVLWDVDSADWKQPGTEEIVARIRSQVRDGAVVLLHDGGGSRQQTIEALEILLPELAAQGYRFVAACS</sequence>
<dbReference type="EMBL" id="LGKP01000035">
    <property type="protein sequence ID" value="KPL81582.1"/>
    <property type="molecule type" value="Genomic_DNA"/>
</dbReference>
<dbReference type="Proteomes" id="UP000050277">
    <property type="component" value="Unassembled WGS sequence"/>
</dbReference>
<dbReference type="GO" id="GO:0005975">
    <property type="term" value="P:carbohydrate metabolic process"/>
    <property type="evidence" value="ECO:0007669"/>
    <property type="project" value="InterPro"/>
</dbReference>
<evidence type="ECO:0000313" key="3">
    <source>
        <dbReference type="Proteomes" id="UP000050277"/>
    </source>
</evidence>
<keyword evidence="3" id="KW-1185">Reference proteome</keyword>
<proteinExistence type="predicted"/>
<organism evidence="2 3">
    <name type="scientific">Herpetosiphon geysericola</name>
    <dbReference type="NCBI Taxonomy" id="70996"/>
    <lineage>
        <taxon>Bacteria</taxon>
        <taxon>Bacillati</taxon>
        <taxon>Chloroflexota</taxon>
        <taxon>Chloroflexia</taxon>
        <taxon>Herpetosiphonales</taxon>
        <taxon>Herpetosiphonaceae</taxon>
        <taxon>Herpetosiphon</taxon>
    </lineage>
</organism>
<dbReference type="SUPFAM" id="SSF88713">
    <property type="entry name" value="Glycoside hydrolase/deacetylase"/>
    <property type="match status" value="1"/>
</dbReference>
<dbReference type="STRING" id="70996.SE18_21245"/>
<dbReference type="InterPro" id="IPR011330">
    <property type="entry name" value="Glyco_hydro/deAcase_b/a-brl"/>
</dbReference>
<reference evidence="2 3" key="1">
    <citation type="submission" date="2015-07" db="EMBL/GenBank/DDBJ databases">
        <title>Whole genome sequence of Herpetosiphon geysericola DSM 7119.</title>
        <authorList>
            <person name="Hemp J."/>
            <person name="Ward L.M."/>
            <person name="Pace L.A."/>
            <person name="Fischer W.W."/>
        </authorList>
    </citation>
    <scope>NUCLEOTIDE SEQUENCE [LARGE SCALE GENOMIC DNA]</scope>
    <source>
        <strain evidence="2 3">DSM 7119</strain>
    </source>
</reference>
<name>A0A0P6XYX3_9CHLR</name>
<gene>
    <name evidence="2" type="ORF">SE18_21245</name>
</gene>
<dbReference type="InterPro" id="IPR050248">
    <property type="entry name" value="Polysacc_deacetylase_ArnD"/>
</dbReference>
<comment type="caution">
    <text evidence="2">The sequence shown here is derived from an EMBL/GenBank/DDBJ whole genome shotgun (WGS) entry which is preliminary data.</text>
</comment>
<dbReference type="PROSITE" id="PS51677">
    <property type="entry name" value="NODB"/>
    <property type="match status" value="1"/>
</dbReference>
<feature type="domain" description="NodB homology" evidence="1">
    <location>
        <begin position="9"/>
        <end position="186"/>
    </location>
</feature>
<dbReference type="GO" id="GO:0016810">
    <property type="term" value="F:hydrolase activity, acting on carbon-nitrogen (but not peptide) bonds"/>
    <property type="evidence" value="ECO:0007669"/>
    <property type="project" value="InterPro"/>
</dbReference>
<dbReference type="Pfam" id="PF01522">
    <property type="entry name" value="Polysacc_deac_1"/>
    <property type="match status" value="1"/>
</dbReference>
<dbReference type="PANTHER" id="PTHR10587">
    <property type="entry name" value="GLYCOSYL TRANSFERASE-RELATED"/>
    <property type="match status" value="1"/>
</dbReference>